<feature type="domain" description="Htaa" evidence="4">
    <location>
        <begin position="405"/>
        <end position="561"/>
    </location>
</feature>
<keyword evidence="7" id="KW-1185">Reference proteome</keyword>
<keyword evidence="3" id="KW-0732">Signal</keyword>
<feature type="transmembrane region" description="Helical" evidence="2">
    <location>
        <begin position="913"/>
        <end position="932"/>
    </location>
</feature>
<feature type="region of interest" description="Disordered" evidence="1">
    <location>
        <begin position="564"/>
        <end position="599"/>
    </location>
</feature>
<dbReference type="InterPro" id="IPR032109">
    <property type="entry name" value="Big_3_5"/>
</dbReference>
<evidence type="ECO:0000256" key="3">
    <source>
        <dbReference type="SAM" id="SignalP"/>
    </source>
</evidence>
<name>A0A1R4KNB3_9MICO</name>
<feature type="signal peptide" evidence="3">
    <location>
        <begin position="1"/>
        <end position="33"/>
    </location>
</feature>
<proteinExistence type="predicted"/>
<keyword evidence="2" id="KW-0472">Membrane</keyword>
<reference evidence="6 7" key="1">
    <citation type="submission" date="2017-02" db="EMBL/GenBank/DDBJ databases">
        <authorList>
            <person name="Peterson S.W."/>
        </authorList>
    </citation>
    <scope>NUCLEOTIDE SEQUENCE [LARGE SCALE GENOMIC DNA]</scope>
    <source>
        <strain evidence="6 7">B Mb 05.01</strain>
    </source>
</reference>
<dbReference type="Gene3D" id="2.60.40.10">
    <property type="entry name" value="Immunoglobulins"/>
    <property type="match status" value="1"/>
</dbReference>
<feature type="domain" description="Bacterial Ig-like" evidence="5">
    <location>
        <begin position="315"/>
        <end position="399"/>
    </location>
</feature>
<dbReference type="EMBL" id="FUKO01000039">
    <property type="protein sequence ID" value="SJN45732.1"/>
    <property type="molecule type" value="Genomic_DNA"/>
</dbReference>
<evidence type="ECO:0000259" key="4">
    <source>
        <dbReference type="Pfam" id="PF04213"/>
    </source>
</evidence>
<dbReference type="InterPro" id="IPR007331">
    <property type="entry name" value="Htaa"/>
</dbReference>
<dbReference type="Pfam" id="PF04213">
    <property type="entry name" value="HtaA"/>
    <property type="match status" value="2"/>
</dbReference>
<dbReference type="InterPro" id="IPR013783">
    <property type="entry name" value="Ig-like_fold"/>
</dbReference>
<dbReference type="AlphaFoldDB" id="A0A1R4KNB3"/>
<feature type="region of interest" description="Disordered" evidence="1">
    <location>
        <begin position="155"/>
        <end position="198"/>
    </location>
</feature>
<feature type="domain" description="Htaa" evidence="4">
    <location>
        <begin position="601"/>
        <end position="696"/>
    </location>
</feature>
<keyword evidence="2" id="KW-1133">Transmembrane helix</keyword>
<evidence type="ECO:0000313" key="7">
    <source>
        <dbReference type="Proteomes" id="UP000196320"/>
    </source>
</evidence>
<evidence type="ECO:0000256" key="1">
    <source>
        <dbReference type="SAM" id="MobiDB-lite"/>
    </source>
</evidence>
<gene>
    <name evidence="6" type="ORF">FM104_14250</name>
</gene>
<evidence type="ECO:0000256" key="2">
    <source>
        <dbReference type="SAM" id="Phobius"/>
    </source>
</evidence>
<evidence type="ECO:0000313" key="6">
    <source>
        <dbReference type="EMBL" id="SJN45732.1"/>
    </source>
</evidence>
<feature type="compositionally biased region" description="Acidic residues" evidence="1">
    <location>
        <begin position="156"/>
        <end position="179"/>
    </location>
</feature>
<dbReference type="Pfam" id="PF16640">
    <property type="entry name" value="Big_3_5"/>
    <property type="match status" value="1"/>
</dbReference>
<evidence type="ECO:0008006" key="8">
    <source>
        <dbReference type="Google" id="ProtNLM"/>
    </source>
</evidence>
<dbReference type="Proteomes" id="UP000196320">
    <property type="component" value="Unassembled WGS sequence"/>
</dbReference>
<feature type="compositionally biased region" description="Polar residues" evidence="1">
    <location>
        <begin position="583"/>
        <end position="599"/>
    </location>
</feature>
<dbReference type="OrthoDB" id="7210788at2"/>
<dbReference type="RefSeq" id="WP_087132875.1">
    <property type="nucleotide sequence ID" value="NZ_FUKO01000039.1"/>
</dbReference>
<feature type="chain" id="PRO_5012887571" description="Ig-like domain repeat protein" evidence="3">
    <location>
        <begin position="34"/>
        <end position="950"/>
    </location>
</feature>
<sequence>MARTAWSRNTIALVIATAVAISTPFAAAPAAMAAETPSFTAGVTEIPDERIDIAIEGTGYGDVKALPGQDGPHAYFTLIEKGSDLADVGQTDTAVSAAITTDGTVSHVLSVPAAEIDATTDYEIISWPSRSFPTAENLYARSDITIDWAVLLPEPIPDDSEEEPGGSEEDPADPDENLEDPGPGLTSPAFTTGVTEVPDTRIDIAIEGTGYGDVKALPGQDGPHAYFTLIEKGSDLAAVEDTQAAISANIDADGRVSDTLPIPAADLDATTEYEVISWPSRSFPTDQNLYARADIIVDWDALFPSGAPDRAVVTLSADSASAYADQAITLTATVTPDVEGTVTFRNGADPLGAAVQTVDGTATLRTSLPVGDHRITAHFAPDDEEYADSSSDPVSITVTERSAEGVLQWGVKSNFRSYVTGNIANGRITASEGAQQTAGNGVFTFPQASSGTDWNGQTGTVQYAGQVTFYGHSGALNHTVANPSIRVTSASSADLRIDYHGSSITFATIDLSTAVKQELDGEAVRFSSASATLTNAGAQFFSYQGHEFYSPGEALDRITFTIGEPSDIDTSEPPTTPPENVPSDPQQPETPASTQGTASAGSLTWGVSNAFVAYTTCAGIERFGYSHCAKGSISTSGVGDGYLFPQAEGGDWNAQTQTGTVNYSGVVSFLGYGMTMFSVSNPSITVSGPSSATLHTGNTASFGSTSYPLDLSSATTSVGGNGEVTWSGVGVRGSLTGGPGAGSQNSITFNDLSFTVGTPSGQTFGATSAGDSENGYEAATTPPTTEGLEVLTPADRIREGGRIQVQASGFDPDDSGVLVVLYPTGASSVPIVLDDGASADENGQVRWSGTLPNDGTGDHILTLQGSADAGAEIDILEKEAASATTVSALSEDGSLATAALIPLPTSGMALWEWWLIALSLVSIAGCTSVLAIRQQRTRMPLLPPNQKDSL</sequence>
<evidence type="ECO:0000259" key="5">
    <source>
        <dbReference type="Pfam" id="PF16640"/>
    </source>
</evidence>
<accession>A0A1R4KNB3</accession>
<protein>
    <recommendedName>
        <fullName evidence="8">Ig-like domain repeat protein</fullName>
    </recommendedName>
</protein>
<organism evidence="6 7">
    <name type="scientific">Microbacterium esteraromaticum</name>
    <dbReference type="NCBI Taxonomy" id="57043"/>
    <lineage>
        <taxon>Bacteria</taxon>
        <taxon>Bacillati</taxon>
        <taxon>Actinomycetota</taxon>
        <taxon>Actinomycetes</taxon>
        <taxon>Micrococcales</taxon>
        <taxon>Microbacteriaceae</taxon>
        <taxon>Microbacterium</taxon>
    </lineage>
</organism>
<dbReference type="GO" id="GO:0005975">
    <property type="term" value="P:carbohydrate metabolic process"/>
    <property type="evidence" value="ECO:0007669"/>
    <property type="project" value="UniProtKB-ARBA"/>
</dbReference>
<keyword evidence="2" id="KW-0812">Transmembrane</keyword>